<reference evidence="3" key="2">
    <citation type="submission" date="2021-04" db="EMBL/GenBank/DDBJ databases">
        <authorList>
            <person name="Podell S."/>
        </authorList>
    </citation>
    <scope>NUCLEOTIDE SEQUENCE</scope>
    <source>
        <strain evidence="3">Hildebrandi</strain>
    </source>
</reference>
<accession>A0A9K3KW10</accession>
<name>A0A9K3KW10_9STRA</name>
<comment type="caution">
    <text evidence="3">The sequence shown here is derived from an EMBL/GenBank/DDBJ whole genome shotgun (WGS) entry which is preliminary data.</text>
</comment>
<feature type="chain" id="PRO_5039895799" evidence="2">
    <location>
        <begin position="21"/>
        <end position="532"/>
    </location>
</feature>
<dbReference type="AlphaFoldDB" id="A0A9K3KW10"/>
<evidence type="ECO:0000313" key="4">
    <source>
        <dbReference type="Proteomes" id="UP000693970"/>
    </source>
</evidence>
<feature type="signal peptide" evidence="2">
    <location>
        <begin position="1"/>
        <end position="20"/>
    </location>
</feature>
<sequence>MTKRHPFLLLPFAAISSSSAYASTGLRTLQEKPPPPLEGLQLPDWAQGWINDSLGDVDWTSPTAWQDWLSGLMTQSDATASNLEICPVLELAIGMGQSFGIAADCTCEGDFATSLQIGCSFQQCLPVADIIAAATERQSVVDNAICGSVDLNFTLGGNNSLGSVATSVCTSFPNQPFQDTCFSYDMSVMDSTVKQTCAASYGGQSCDCTMDGLCMNLNCSSVLPGAAMDTCQWLKMDTERDFLSWIPQWDVFDSNFTLDADMIPWQNLDWDNLDWLNFNVSAIEWSSPDWLTESWTDLFGSNVMEGVPEGVCTFLETAVQMTEALGVEGSCKCGTTVSDGLIVDCDFDEICVDNSIGSVGPKPLCASVNMTLNYDNLAGVENEVCMNFSGDTHPETCFSYTIPFANQTMTPTCSATYGEGQCQCSIDENFCILVDCSEFEASAIMDTCQLVGLAGTVEAQRFMLPFRVPEEVEPVSEVVGIDASETSGGSDSSSTTSELDSNEDGSSAGSIFSTGSSIAMASILILLVSVLA</sequence>
<evidence type="ECO:0000256" key="1">
    <source>
        <dbReference type="SAM" id="MobiDB-lite"/>
    </source>
</evidence>
<dbReference type="EMBL" id="JAGRRH010000018">
    <property type="protein sequence ID" value="KAG7351064.1"/>
    <property type="molecule type" value="Genomic_DNA"/>
</dbReference>
<feature type="region of interest" description="Disordered" evidence="1">
    <location>
        <begin position="480"/>
        <end position="506"/>
    </location>
</feature>
<keyword evidence="4" id="KW-1185">Reference proteome</keyword>
<evidence type="ECO:0000256" key="2">
    <source>
        <dbReference type="SAM" id="SignalP"/>
    </source>
</evidence>
<gene>
    <name evidence="3" type="ORF">IV203_010424</name>
</gene>
<proteinExistence type="predicted"/>
<evidence type="ECO:0000313" key="3">
    <source>
        <dbReference type="EMBL" id="KAG7351064.1"/>
    </source>
</evidence>
<reference evidence="3" key="1">
    <citation type="journal article" date="2021" name="Sci. Rep.">
        <title>Diploid genomic architecture of Nitzschia inconspicua, an elite biomass production diatom.</title>
        <authorList>
            <person name="Oliver A."/>
            <person name="Podell S."/>
            <person name="Pinowska A."/>
            <person name="Traller J.C."/>
            <person name="Smith S.R."/>
            <person name="McClure R."/>
            <person name="Beliaev A."/>
            <person name="Bohutskyi P."/>
            <person name="Hill E.A."/>
            <person name="Rabines A."/>
            <person name="Zheng H."/>
            <person name="Allen L.Z."/>
            <person name="Kuo A."/>
            <person name="Grigoriev I.V."/>
            <person name="Allen A.E."/>
            <person name="Hazlebeck D."/>
            <person name="Allen E.E."/>
        </authorList>
    </citation>
    <scope>NUCLEOTIDE SEQUENCE</scope>
    <source>
        <strain evidence="3">Hildebrandi</strain>
    </source>
</reference>
<organism evidence="3 4">
    <name type="scientific">Nitzschia inconspicua</name>
    <dbReference type="NCBI Taxonomy" id="303405"/>
    <lineage>
        <taxon>Eukaryota</taxon>
        <taxon>Sar</taxon>
        <taxon>Stramenopiles</taxon>
        <taxon>Ochrophyta</taxon>
        <taxon>Bacillariophyta</taxon>
        <taxon>Bacillariophyceae</taxon>
        <taxon>Bacillariophycidae</taxon>
        <taxon>Bacillariales</taxon>
        <taxon>Bacillariaceae</taxon>
        <taxon>Nitzschia</taxon>
    </lineage>
</organism>
<dbReference type="Proteomes" id="UP000693970">
    <property type="component" value="Unassembled WGS sequence"/>
</dbReference>
<keyword evidence="2" id="KW-0732">Signal</keyword>
<protein>
    <submittedName>
        <fullName evidence="3">Uncharacterized protein</fullName>
    </submittedName>
</protein>
<dbReference type="OrthoDB" id="10490259at2759"/>